<reference evidence="1 2" key="1">
    <citation type="journal article" date="2015" name="Genome Announc.">
        <title>Expanding the biotechnology potential of lactobacilli through comparative genomics of 213 strains and associated genera.</title>
        <authorList>
            <person name="Sun Z."/>
            <person name="Harris H.M."/>
            <person name="McCann A."/>
            <person name="Guo C."/>
            <person name="Argimon S."/>
            <person name="Zhang W."/>
            <person name="Yang X."/>
            <person name="Jeffery I.B."/>
            <person name="Cooney J.C."/>
            <person name="Kagawa T.F."/>
            <person name="Liu W."/>
            <person name="Song Y."/>
            <person name="Salvetti E."/>
            <person name="Wrobel A."/>
            <person name="Rasinkangas P."/>
            <person name="Parkhill J."/>
            <person name="Rea M.C."/>
            <person name="O'Sullivan O."/>
            <person name="Ritari J."/>
            <person name="Douillard F.P."/>
            <person name="Paul Ross R."/>
            <person name="Yang R."/>
            <person name="Briner A.E."/>
            <person name="Felis G.E."/>
            <person name="de Vos W.M."/>
            <person name="Barrangou R."/>
            <person name="Klaenhammer T.R."/>
            <person name="Caufield P.W."/>
            <person name="Cui Y."/>
            <person name="Zhang H."/>
            <person name="O'Toole P.W."/>
        </authorList>
    </citation>
    <scope>NUCLEOTIDE SEQUENCE [LARGE SCALE GENOMIC DNA]</scope>
    <source>
        <strain evidence="1 2">DSM 20593</strain>
    </source>
</reference>
<dbReference type="InterPro" id="IPR029063">
    <property type="entry name" value="SAM-dependent_MTases_sf"/>
</dbReference>
<organism evidence="1 2">
    <name type="scientific">Weissella kandleri</name>
    <dbReference type="NCBI Taxonomy" id="1616"/>
    <lineage>
        <taxon>Bacteria</taxon>
        <taxon>Bacillati</taxon>
        <taxon>Bacillota</taxon>
        <taxon>Bacilli</taxon>
        <taxon>Lactobacillales</taxon>
        <taxon>Lactobacillaceae</taxon>
        <taxon>Weissella</taxon>
    </lineage>
</organism>
<proteinExistence type="predicted"/>
<dbReference type="PATRIC" id="fig|1616.3.peg.443"/>
<dbReference type="Gene3D" id="3.40.50.150">
    <property type="entry name" value="Vaccinia Virus protein VP39"/>
    <property type="match status" value="1"/>
</dbReference>
<dbReference type="EMBL" id="JQBP01000002">
    <property type="protein sequence ID" value="KRN75267.1"/>
    <property type="molecule type" value="Genomic_DNA"/>
</dbReference>
<dbReference type="OrthoDB" id="9792989at2"/>
<evidence type="ECO:0008006" key="3">
    <source>
        <dbReference type="Google" id="ProtNLM"/>
    </source>
</evidence>
<comment type="caution">
    <text evidence="1">The sequence shown here is derived from an EMBL/GenBank/DDBJ whole genome shotgun (WGS) entry which is preliminary data.</text>
</comment>
<gene>
    <name evidence="1" type="ORF">IV73_GL000428</name>
</gene>
<accession>A0A0R2JD43</accession>
<dbReference type="RefSeq" id="WP_057754081.1">
    <property type="nucleotide sequence ID" value="NZ_JQBP01000002.1"/>
</dbReference>
<dbReference type="AlphaFoldDB" id="A0A0R2JD43"/>
<evidence type="ECO:0000313" key="2">
    <source>
        <dbReference type="Proteomes" id="UP000051655"/>
    </source>
</evidence>
<name>A0A0R2JD43_9LACO</name>
<evidence type="ECO:0000313" key="1">
    <source>
        <dbReference type="EMBL" id="KRN75267.1"/>
    </source>
</evidence>
<protein>
    <recommendedName>
        <fullName evidence="3">SAM-dependent methyltransferase</fullName>
    </recommendedName>
</protein>
<dbReference type="STRING" id="1616.IV73_GL000428"/>
<sequence length="171" mass="18731">MRKTHNLAQLQIDEFLNIGDTVVDATIKGGDATRFLASRVGDNGHVLSFSAHKNEIDEVAASLFLSGLTARVELIEKDFSMIPKYLNPTEPVAVFLFQTDPGLDAQALVQTIQHVQLYLKSHGLIVLDGHLADPAIVQTLAYAQTLPADAYAVRYFSDPLSMEAALLIQRL</sequence>
<dbReference type="SUPFAM" id="SSF53335">
    <property type="entry name" value="S-adenosyl-L-methionine-dependent methyltransferases"/>
    <property type="match status" value="1"/>
</dbReference>
<dbReference type="Proteomes" id="UP000051655">
    <property type="component" value="Unassembled WGS sequence"/>
</dbReference>
<keyword evidence="2" id="KW-1185">Reference proteome</keyword>